<feature type="domain" description="EamA" evidence="2">
    <location>
        <begin position="149"/>
        <end position="283"/>
    </location>
</feature>
<dbReference type="SUPFAM" id="SSF103481">
    <property type="entry name" value="Multidrug resistance efflux transporter EmrE"/>
    <property type="match status" value="2"/>
</dbReference>
<dbReference type="KEGG" id="fse:DI487_02805"/>
<feature type="domain" description="EamA" evidence="2">
    <location>
        <begin position="4"/>
        <end position="133"/>
    </location>
</feature>
<feature type="transmembrane region" description="Helical" evidence="1">
    <location>
        <begin position="61"/>
        <end position="80"/>
    </location>
</feature>
<organism evidence="3 4">
    <name type="scientific">Flavobacterium sediminis</name>
    <dbReference type="NCBI Taxonomy" id="2201181"/>
    <lineage>
        <taxon>Bacteria</taxon>
        <taxon>Pseudomonadati</taxon>
        <taxon>Bacteroidota</taxon>
        <taxon>Flavobacteriia</taxon>
        <taxon>Flavobacteriales</taxon>
        <taxon>Flavobacteriaceae</taxon>
        <taxon>Flavobacterium</taxon>
    </lineage>
</organism>
<dbReference type="InterPro" id="IPR037185">
    <property type="entry name" value="EmrE-like"/>
</dbReference>
<evidence type="ECO:0000313" key="3">
    <source>
        <dbReference type="EMBL" id="AWM12902.1"/>
    </source>
</evidence>
<dbReference type="RefSeq" id="WP_109568310.1">
    <property type="nucleotide sequence ID" value="NZ_CP029463.1"/>
</dbReference>
<dbReference type="Gene3D" id="1.10.3730.20">
    <property type="match status" value="1"/>
</dbReference>
<evidence type="ECO:0000313" key="4">
    <source>
        <dbReference type="Proteomes" id="UP000245429"/>
    </source>
</evidence>
<feature type="transmembrane region" description="Helical" evidence="1">
    <location>
        <begin position="177"/>
        <end position="198"/>
    </location>
</feature>
<keyword evidence="1" id="KW-0472">Membrane</keyword>
<dbReference type="OrthoDB" id="1524053at2"/>
<name>A0A2U8QRW0_9FLAO</name>
<proteinExistence type="predicted"/>
<dbReference type="InterPro" id="IPR000620">
    <property type="entry name" value="EamA_dom"/>
</dbReference>
<feature type="transmembrane region" description="Helical" evidence="1">
    <location>
        <begin position="28"/>
        <end position="49"/>
    </location>
</feature>
<accession>A0A2U8QRW0</accession>
<keyword evidence="4" id="KW-1185">Reference proteome</keyword>
<protein>
    <recommendedName>
        <fullName evidence="2">EamA domain-containing protein</fullName>
    </recommendedName>
</protein>
<evidence type="ECO:0000256" key="1">
    <source>
        <dbReference type="SAM" id="Phobius"/>
    </source>
</evidence>
<keyword evidence="1" id="KW-0812">Transmembrane</keyword>
<dbReference type="EMBL" id="CP029463">
    <property type="protein sequence ID" value="AWM12902.1"/>
    <property type="molecule type" value="Genomic_DNA"/>
</dbReference>
<evidence type="ECO:0000259" key="2">
    <source>
        <dbReference type="Pfam" id="PF00892"/>
    </source>
</evidence>
<feature type="transmembrane region" description="Helical" evidence="1">
    <location>
        <begin position="268"/>
        <end position="283"/>
    </location>
</feature>
<feature type="transmembrane region" description="Helical" evidence="1">
    <location>
        <begin position="6"/>
        <end position="21"/>
    </location>
</feature>
<feature type="transmembrane region" description="Helical" evidence="1">
    <location>
        <begin position="116"/>
        <end position="133"/>
    </location>
</feature>
<dbReference type="AlphaFoldDB" id="A0A2U8QRW0"/>
<dbReference type="Pfam" id="PF00892">
    <property type="entry name" value="EamA"/>
    <property type="match status" value="2"/>
</dbReference>
<dbReference type="GO" id="GO:0016020">
    <property type="term" value="C:membrane"/>
    <property type="evidence" value="ECO:0007669"/>
    <property type="project" value="InterPro"/>
</dbReference>
<sequence length="284" mass="31772">MLDLVLAIIFSGLLFIVFTLFKKINIDVFQAIVFNYIIAFTTGMILSPVEINTGEILQQTWFPGTLFLGFLFIVVFNIMGKTAQVNGLTVASVASKMSLIVPVLFGILFFNESIHFKKLLGIFLALTAVYFVSKKDSGQLRFDSLLLPCLLFIGAGTIDTGMNFIQRFYVPQNDTAIFSAFTFLTAFSIGILILSYRIFRKQTGFHFKNILGGIILGVPNFFSMFYMIKALQTKNMESATIFTLLNIGVILFTTILGLLFFQEKLSKQNFAGIIIAIIALFLVR</sequence>
<dbReference type="Proteomes" id="UP000245429">
    <property type="component" value="Chromosome"/>
</dbReference>
<feature type="transmembrane region" description="Helical" evidence="1">
    <location>
        <begin position="87"/>
        <end position="110"/>
    </location>
</feature>
<gene>
    <name evidence="3" type="ORF">DI487_02805</name>
</gene>
<feature type="transmembrane region" description="Helical" evidence="1">
    <location>
        <begin position="240"/>
        <end position="261"/>
    </location>
</feature>
<feature type="transmembrane region" description="Helical" evidence="1">
    <location>
        <begin position="210"/>
        <end position="228"/>
    </location>
</feature>
<feature type="transmembrane region" description="Helical" evidence="1">
    <location>
        <begin position="145"/>
        <end position="165"/>
    </location>
</feature>
<keyword evidence="1" id="KW-1133">Transmembrane helix</keyword>
<reference evidence="3 4" key="1">
    <citation type="submission" date="2018-05" db="EMBL/GenBank/DDBJ databases">
        <title>Flavobacterium sp. MEBiC07310.</title>
        <authorList>
            <person name="Baek K."/>
        </authorList>
    </citation>
    <scope>NUCLEOTIDE SEQUENCE [LARGE SCALE GENOMIC DNA]</scope>
    <source>
        <strain evidence="3 4">MEBiC07310</strain>
    </source>
</reference>